<dbReference type="AlphaFoldDB" id="A0AAV1Y0A4"/>
<proteinExistence type="predicted"/>
<keyword evidence="2" id="KW-1185">Reference proteome</keyword>
<sequence>MTTINFNNSEELFIFQAFIEHVESHLAYEHAAMRMQYVPYHINPERERISNPILPNLHKPIPMEGTKKIDNNSVLQAPSKQHGVVSQENSSLFSYVSQPSTSQPDETCKFSFEDVLFIQEEEMEVSIIDGTKSLISLLDRSINSDEFTKQVTMNDRKLDLLFLDLELRL</sequence>
<dbReference type="EMBL" id="CAXHTB010000019">
    <property type="protein sequence ID" value="CAL0326608.1"/>
    <property type="molecule type" value="Genomic_DNA"/>
</dbReference>
<evidence type="ECO:0000313" key="2">
    <source>
        <dbReference type="Proteomes" id="UP001497480"/>
    </source>
</evidence>
<dbReference type="Proteomes" id="UP001497480">
    <property type="component" value="Unassembled WGS sequence"/>
</dbReference>
<gene>
    <name evidence="1" type="ORF">LLUT_LOCUS27668</name>
</gene>
<name>A0AAV1Y0A4_LUPLU</name>
<comment type="caution">
    <text evidence="1">The sequence shown here is derived from an EMBL/GenBank/DDBJ whole genome shotgun (WGS) entry which is preliminary data.</text>
</comment>
<accession>A0AAV1Y0A4</accession>
<evidence type="ECO:0000313" key="1">
    <source>
        <dbReference type="EMBL" id="CAL0326608.1"/>
    </source>
</evidence>
<reference evidence="1 2" key="1">
    <citation type="submission" date="2024-03" db="EMBL/GenBank/DDBJ databases">
        <authorList>
            <person name="Martinez-Hernandez J."/>
        </authorList>
    </citation>
    <scope>NUCLEOTIDE SEQUENCE [LARGE SCALE GENOMIC DNA]</scope>
</reference>
<protein>
    <submittedName>
        <fullName evidence="1">Uncharacterized protein</fullName>
    </submittedName>
</protein>
<organism evidence="1 2">
    <name type="scientific">Lupinus luteus</name>
    <name type="common">European yellow lupine</name>
    <dbReference type="NCBI Taxonomy" id="3873"/>
    <lineage>
        <taxon>Eukaryota</taxon>
        <taxon>Viridiplantae</taxon>
        <taxon>Streptophyta</taxon>
        <taxon>Embryophyta</taxon>
        <taxon>Tracheophyta</taxon>
        <taxon>Spermatophyta</taxon>
        <taxon>Magnoliopsida</taxon>
        <taxon>eudicotyledons</taxon>
        <taxon>Gunneridae</taxon>
        <taxon>Pentapetalae</taxon>
        <taxon>rosids</taxon>
        <taxon>fabids</taxon>
        <taxon>Fabales</taxon>
        <taxon>Fabaceae</taxon>
        <taxon>Papilionoideae</taxon>
        <taxon>50 kb inversion clade</taxon>
        <taxon>genistoids sensu lato</taxon>
        <taxon>core genistoids</taxon>
        <taxon>Genisteae</taxon>
        <taxon>Lupinus</taxon>
    </lineage>
</organism>